<dbReference type="Proteomes" id="UP000831304">
    <property type="component" value="Chromosome"/>
</dbReference>
<keyword evidence="2" id="KW-1185">Reference proteome</keyword>
<accession>A0ABY4AZH0</accession>
<sequence>MSVDAGRAADPFRAQLDARWEAYLATGERADDHARWLEAALASYRDEVVHFGAQLLNDCTRRPWDAAVAQRAFERYRAEAQRYDADPDAWEAAFWGRLRDRSPELYARFAGRMP</sequence>
<dbReference type="EMBL" id="CP094533">
    <property type="protein sequence ID" value="UOE27817.1"/>
    <property type="molecule type" value="Genomic_DNA"/>
</dbReference>
<organism evidence="1 2">
    <name type="scientific">Agromyces soli</name>
    <dbReference type="NCBI Taxonomy" id="659012"/>
    <lineage>
        <taxon>Bacteria</taxon>
        <taxon>Bacillati</taxon>
        <taxon>Actinomycetota</taxon>
        <taxon>Actinomycetes</taxon>
        <taxon>Micrococcales</taxon>
        <taxon>Microbacteriaceae</taxon>
        <taxon>Agromyces</taxon>
    </lineage>
</organism>
<name>A0ABY4AZH0_9MICO</name>
<evidence type="ECO:0000313" key="1">
    <source>
        <dbReference type="EMBL" id="UOE27817.1"/>
    </source>
</evidence>
<protein>
    <submittedName>
        <fullName evidence="1">Uncharacterized protein</fullName>
    </submittedName>
</protein>
<reference evidence="1 2" key="1">
    <citation type="submission" date="2022-03" db="EMBL/GenBank/DDBJ databases">
        <title>Agromyces sp. isolated from the gut of P. brevitarsis seulensis larvae.</title>
        <authorList>
            <person name="Won M."/>
            <person name="Kwon S.-W."/>
        </authorList>
    </citation>
    <scope>NUCLEOTIDE SEQUENCE [LARGE SCALE GENOMIC DNA]</scope>
    <source>
        <strain evidence="1 2">KACC 16215</strain>
    </source>
</reference>
<proteinExistence type="predicted"/>
<evidence type="ECO:0000313" key="2">
    <source>
        <dbReference type="Proteomes" id="UP000831304"/>
    </source>
</evidence>
<gene>
    <name evidence="1" type="ORF">MTP13_08575</name>
</gene>
<dbReference type="RefSeq" id="WP_243570656.1">
    <property type="nucleotide sequence ID" value="NZ_BAAARD010000001.1"/>
</dbReference>